<name>A0ACC0C0S1_CATRO</name>
<accession>A0ACC0C0S1</accession>
<organism evidence="1 2">
    <name type="scientific">Catharanthus roseus</name>
    <name type="common">Madagascar periwinkle</name>
    <name type="synonym">Vinca rosea</name>
    <dbReference type="NCBI Taxonomy" id="4058"/>
    <lineage>
        <taxon>Eukaryota</taxon>
        <taxon>Viridiplantae</taxon>
        <taxon>Streptophyta</taxon>
        <taxon>Embryophyta</taxon>
        <taxon>Tracheophyta</taxon>
        <taxon>Spermatophyta</taxon>
        <taxon>Magnoliopsida</taxon>
        <taxon>eudicotyledons</taxon>
        <taxon>Gunneridae</taxon>
        <taxon>Pentapetalae</taxon>
        <taxon>asterids</taxon>
        <taxon>lamiids</taxon>
        <taxon>Gentianales</taxon>
        <taxon>Apocynaceae</taxon>
        <taxon>Rauvolfioideae</taxon>
        <taxon>Vinceae</taxon>
        <taxon>Catharanthinae</taxon>
        <taxon>Catharanthus</taxon>
    </lineage>
</organism>
<keyword evidence="2" id="KW-1185">Reference proteome</keyword>
<evidence type="ECO:0000313" key="1">
    <source>
        <dbReference type="EMBL" id="KAI5678486.1"/>
    </source>
</evidence>
<protein>
    <submittedName>
        <fullName evidence="1">Uncharacterized protein</fullName>
    </submittedName>
</protein>
<sequence length="398" mass="43933">MLSGSRSVFFSHQLQFGYCYCSNSTGINSCNSRSSSILHAKQILQLSSPSSIVRLPRLSSKRFRFLLNNSYTTSSNSSNHSGSDDFGVSFVNCVQPIQSPPLSDCLSQSEDENEPPPERLSPIAGGIVALGKFDALHIGHRQLAIQASKVGTPFLLSFVGMAEVLGWEPRPPIVAKSDRKRVLSSWAPYCGNLTPKEFHIEFAKVRSLTPRQFVEKLALELGVSGVVAGENYRFGYRASGDAPELVRLCEEYGMGAYIISSVMDKHQPCKEINVDDSKDRGQVSSTRVRLALAKGDMKYVSDLLGRHHRLQLMLEDEEKFMIDDGRLSAPKTCLLNLPPTEGSYEKCSVSVDDKNVVVPCKVIIDTTHIHLELDKLDATCNNLIPSHDLHLLSIDFGD</sequence>
<dbReference type="EMBL" id="CM044702">
    <property type="protein sequence ID" value="KAI5678486.1"/>
    <property type="molecule type" value="Genomic_DNA"/>
</dbReference>
<evidence type="ECO:0000313" key="2">
    <source>
        <dbReference type="Proteomes" id="UP001060085"/>
    </source>
</evidence>
<gene>
    <name evidence="1" type="ORF">M9H77_09436</name>
</gene>
<comment type="caution">
    <text evidence="1">The sequence shown here is derived from an EMBL/GenBank/DDBJ whole genome shotgun (WGS) entry which is preliminary data.</text>
</comment>
<reference evidence="2" key="1">
    <citation type="journal article" date="2023" name="Nat. Plants">
        <title>Single-cell RNA sequencing provides a high-resolution roadmap for understanding the multicellular compartmentation of specialized metabolism.</title>
        <authorList>
            <person name="Sun S."/>
            <person name="Shen X."/>
            <person name="Li Y."/>
            <person name="Li Y."/>
            <person name="Wang S."/>
            <person name="Li R."/>
            <person name="Zhang H."/>
            <person name="Shen G."/>
            <person name="Guo B."/>
            <person name="Wei J."/>
            <person name="Xu J."/>
            <person name="St-Pierre B."/>
            <person name="Chen S."/>
            <person name="Sun C."/>
        </authorList>
    </citation>
    <scope>NUCLEOTIDE SEQUENCE [LARGE SCALE GENOMIC DNA]</scope>
</reference>
<dbReference type="Proteomes" id="UP001060085">
    <property type="component" value="Linkage Group LG02"/>
</dbReference>
<proteinExistence type="predicted"/>